<proteinExistence type="predicted"/>
<evidence type="ECO:0000313" key="1">
    <source>
        <dbReference type="EMBL" id="PAV61699.1"/>
    </source>
</evidence>
<dbReference type="OrthoDB" id="5830141at2759"/>
<gene>
    <name evidence="1" type="ORF">WR25_11124</name>
</gene>
<dbReference type="AlphaFoldDB" id="A0A2A2JJE7"/>
<dbReference type="EMBL" id="LIAE01010401">
    <property type="protein sequence ID" value="PAV61699.1"/>
    <property type="molecule type" value="Genomic_DNA"/>
</dbReference>
<comment type="caution">
    <text evidence="1">The sequence shown here is derived from an EMBL/GenBank/DDBJ whole genome shotgun (WGS) entry which is preliminary data.</text>
</comment>
<sequence length="498" mass="57177">MTDSKAAKPSELTRCVKQSFFARDAPFAFNSPQIFSTSADGTVIYALKVEIHLSVESETREIISVLSARHISQQHVQTGKSLTYELDPDIELLELRSIVDFYPLYGKFGVLMTFNYDRSEIRQLLLWLDETREAAELVGIKTITLSGLAGIPNMGMGHRVHGEILLVGPSNREGHRSIAAYLLPMDPLQPHYVRDLQPHLTRFIAFLHSNGQQSVCLFDRGVFIKDNCLYFLMKCRHEPNIVTGFMGKTDLLAGMSGRRRLTHSIFKLDDSEVELVFLTKINFDEVFRFSELFSVRDIIQLAHCDRMIYFAMSRPDYESMQTLYWQAKYLLGKCTLKALAWLLSFFMWSQKFDGGWGVRFYLWVLETLFGRQMLPSMIPEPVSWLYSLKLTSLEWKVVDHSFTCSHPLTGSDKSIYTVMDCDQKGGLVIADMPDTYGRVEENDEKLQYSAVSYICPTTSPLALARIAEHTAYRWYPAFERSDLLRRSLGIVDWKKSLF</sequence>
<evidence type="ECO:0000313" key="2">
    <source>
        <dbReference type="Proteomes" id="UP000218231"/>
    </source>
</evidence>
<protein>
    <submittedName>
        <fullName evidence="1">Uncharacterized protein</fullName>
    </submittedName>
</protein>
<reference evidence="1 2" key="1">
    <citation type="journal article" date="2017" name="Curr. Biol.">
        <title>Genome architecture and evolution of a unichromosomal asexual nematode.</title>
        <authorList>
            <person name="Fradin H."/>
            <person name="Zegar C."/>
            <person name="Gutwein M."/>
            <person name="Lucas J."/>
            <person name="Kovtun M."/>
            <person name="Corcoran D."/>
            <person name="Baugh L.R."/>
            <person name="Kiontke K."/>
            <person name="Gunsalus K."/>
            <person name="Fitch D.H."/>
            <person name="Piano F."/>
        </authorList>
    </citation>
    <scope>NUCLEOTIDE SEQUENCE [LARGE SCALE GENOMIC DNA]</scope>
    <source>
        <strain evidence="1">PF1309</strain>
    </source>
</reference>
<name>A0A2A2JJE7_9BILA</name>
<dbReference type="Proteomes" id="UP000218231">
    <property type="component" value="Unassembled WGS sequence"/>
</dbReference>
<organism evidence="1 2">
    <name type="scientific">Diploscapter pachys</name>
    <dbReference type="NCBI Taxonomy" id="2018661"/>
    <lineage>
        <taxon>Eukaryota</taxon>
        <taxon>Metazoa</taxon>
        <taxon>Ecdysozoa</taxon>
        <taxon>Nematoda</taxon>
        <taxon>Chromadorea</taxon>
        <taxon>Rhabditida</taxon>
        <taxon>Rhabditina</taxon>
        <taxon>Rhabditomorpha</taxon>
        <taxon>Rhabditoidea</taxon>
        <taxon>Rhabditidae</taxon>
        <taxon>Diploscapter</taxon>
    </lineage>
</organism>
<dbReference type="STRING" id="2018661.A0A2A2JJE7"/>
<keyword evidence="2" id="KW-1185">Reference proteome</keyword>
<accession>A0A2A2JJE7</accession>